<keyword evidence="1" id="KW-0472">Membrane</keyword>
<dbReference type="InterPro" id="IPR002696">
    <property type="entry name" value="Membr_insert_effic_factor_YidD"/>
</dbReference>
<protein>
    <recommendedName>
        <fullName evidence="1">Putative membrane protein insertion efficiency factor</fullName>
    </recommendedName>
</protein>
<sequence>MPRRALMALVQGYRYLLKPWLGNVCRFEPTCSAYALQALERHGAAAGSWMSAARILRCHPWCAGGHDPVPDAPPRLFRHLVAQPVAAEPPGPAAHDPLSRS</sequence>
<comment type="similarity">
    <text evidence="1">Belongs to the UPF0161 family.</text>
</comment>
<proteinExistence type="inferred from homology"/>
<dbReference type="Pfam" id="PF01809">
    <property type="entry name" value="YidD"/>
    <property type="match status" value="1"/>
</dbReference>
<comment type="caution">
    <text evidence="2">The sequence shown here is derived from an EMBL/GenBank/DDBJ whole genome shotgun (WGS) entry which is preliminary data.</text>
</comment>
<evidence type="ECO:0000256" key="1">
    <source>
        <dbReference type="HAMAP-Rule" id="MF_00386"/>
    </source>
</evidence>
<organism evidence="2 3">
    <name type="scientific">Pseudaquabacterium inlustre</name>
    <dbReference type="NCBI Taxonomy" id="2984192"/>
    <lineage>
        <taxon>Bacteria</taxon>
        <taxon>Pseudomonadati</taxon>
        <taxon>Pseudomonadota</taxon>
        <taxon>Betaproteobacteria</taxon>
        <taxon>Burkholderiales</taxon>
        <taxon>Sphaerotilaceae</taxon>
        <taxon>Pseudaquabacterium</taxon>
    </lineage>
</organism>
<dbReference type="SMART" id="SM01234">
    <property type="entry name" value="Haemolytic"/>
    <property type="match status" value="1"/>
</dbReference>
<reference evidence="2 3" key="1">
    <citation type="submission" date="2024-04" db="EMBL/GenBank/DDBJ databases">
        <title>Novel species of the genus Ideonella isolated from streams.</title>
        <authorList>
            <person name="Lu H."/>
        </authorList>
    </citation>
    <scope>NUCLEOTIDE SEQUENCE [LARGE SCALE GENOMIC DNA]</scope>
    <source>
        <strain evidence="2 3">DXS22W</strain>
    </source>
</reference>
<dbReference type="NCBIfam" id="TIGR00278">
    <property type="entry name" value="membrane protein insertion efficiency factor YidD"/>
    <property type="match status" value="1"/>
</dbReference>
<gene>
    <name evidence="2" type="primary">yidD</name>
    <name evidence="2" type="ORF">AACH10_16520</name>
</gene>
<dbReference type="PANTHER" id="PTHR33383:SF1">
    <property type="entry name" value="MEMBRANE PROTEIN INSERTION EFFICIENCY FACTOR-RELATED"/>
    <property type="match status" value="1"/>
</dbReference>
<keyword evidence="3" id="KW-1185">Reference proteome</keyword>
<dbReference type="EMBL" id="JBBUTH010000008">
    <property type="protein sequence ID" value="MEK8051858.1"/>
    <property type="molecule type" value="Genomic_DNA"/>
</dbReference>
<comment type="subcellular location">
    <subcellularLocation>
        <location evidence="1">Cell membrane</location>
        <topology evidence="1">Peripheral membrane protein</topology>
        <orientation evidence="1">Cytoplasmic side</orientation>
    </subcellularLocation>
</comment>
<accession>A0ABU9CJM8</accession>
<comment type="function">
    <text evidence="1">Could be involved in insertion of integral membrane proteins into the membrane.</text>
</comment>
<dbReference type="RefSeq" id="WP_341411761.1">
    <property type="nucleotide sequence ID" value="NZ_JBBUTH010000008.1"/>
</dbReference>
<evidence type="ECO:0000313" key="3">
    <source>
        <dbReference type="Proteomes" id="UP001365405"/>
    </source>
</evidence>
<dbReference type="Proteomes" id="UP001365405">
    <property type="component" value="Unassembled WGS sequence"/>
</dbReference>
<dbReference type="PANTHER" id="PTHR33383">
    <property type="entry name" value="MEMBRANE PROTEIN INSERTION EFFICIENCY FACTOR-RELATED"/>
    <property type="match status" value="1"/>
</dbReference>
<name>A0ABU9CJM8_9BURK</name>
<evidence type="ECO:0000313" key="2">
    <source>
        <dbReference type="EMBL" id="MEK8051858.1"/>
    </source>
</evidence>
<keyword evidence="1" id="KW-1003">Cell membrane</keyword>
<dbReference type="HAMAP" id="MF_00386">
    <property type="entry name" value="UPF0161_YidD"/>
    <property type="match status" value="1"/>
</dbReference>